<feature type="domain" description="YCII-related" evidence="2">
    <location>
        <begin position="1"/>
        <end position="109"/>
    </location>
</feature>
<evidence type="ECO:0000313" key="4">
    <source>
        <dbReference type="Proteomes" id="UP001331936"/>
    </source>
</evidence>
<evidence type="ECO:0000259" key="2">
    <source>
        <dbReference type="Pfam" id="PF03795"/>
    </source>
</evidence>
<comment type="caution">
    <text evidence="3">The sequence shown here is derived from an EMBL/GenBank/DDBJ whole genome shotgun (WGS) entry which is preliminary data.</text>
</comment>
<evidence type="ECO:0000313" key="3">
    <source>
        <dbReference type="EMBL" id="MEE2035482.1"/>
    </source>
</evidence>
<evidence type="ECO:0000256" key="1">
    <source>
        <dbReference type="ARBA" id="ARBA00007689"/>
    </source>
</evidence>
<dbReference type="InterPro" id="IPR011008">
    <property type="entry name" value="Dimeric_a/b-barrel"/>
</dbReference>
<keyword evidence="4" id="KW-1185">Reference proteome</keyword>
<sequence>MKYMLLIYTSTNPDQPPTCDFEDWQLYDKAMKDAGIFVSGHALQDLTTATGVQVDADGRRSITDGPFAETREILGGYDIIDVPDLDVALEWAARCPGSRDGGTVVVRPVAGFGD</sequence>
<proteinExistence type="inferred from homology"/>
<gene>
    <name evidence="3" type="ORF">Q8814_25830</name>
</gene>
<dbReference type="EMBL" id="JAUZMZ010000331">
    <property type="protein sequence ID" value="MEE2035482.1"/>
    <property type="molecule type" value="Genomic_DNA"/>
</dbReference>
<dbReference type="PANTHER" id="PTHR35174">
    <property type="entry name" value="BLL7171 PROTEIN-RELATED"/>
    <property type="match status" value="1"/>
</dbReference>
<name>A0ABU7K0A2_9NOCA</name>
<dbReference type="Proteomes" id="UP001331936">
    <property type="component" value="Unassembled WGS sequence"/>
</dbReference>
<comment type="similarity">
    <text evidence="1">Belongs to the YciI family.</text>
</comment>
<protein>
    <submittedName>
        <fullName evidence="3">YciI family protein</fullName>
    </submittedName>
</protein>
<dbReference type="Pfam" id="PF03795">
    <property type="entry name" value="YCII"/>
    <property type="match status" value="1"/>
</dbReference>
<dbReference type="Gene3D" id="3.30.70.1060">
    <property type="entry name" value="Dimeric alpha+beta barrel"/>
    <property type="match status" value="1"/>
</dbReference>
<dbReference type="RefSeq" id="WP_330154783.1">
    <property type="nucleotide sequence ID" value="NZ_JAUZMZ010000331.1"/>
</dbReference>
<reference evidence="3 4" key="1">
    <citation type="submission" date="2023-08" db="EMBL/GenBank/DDBJ databases">
        <authorList>
            <person name="Girao M."/>
            <person name="Carvalho M.F."/>
        </authorList>
    </citation>
    <scope>NUCLEOTIDE SEQUENCE [LARGE SCALE GENOMIC DNA]</scope>
    <source>
        <strain evidence="3 4">CC-R104</strain>
    </source>
</reference>
<accession>A0ABU7K0A2</accession>
<organism evidence="3 4">
    <name type="scientific">Rhodococcus chondri</name>
    <dbReference type="NCBI Taxonomy" id="3065941"/>
    <lineage>
        <taxon>Bacteria</taxon>
        <taxon>Bacillati</taxon>
        <taxon>Actinomycetota</taxon>
        <taxon>Actinomycetes</taxon>
        <taxon>Mycobacteriales</taxon>
        <taxon>Nocardiaceae</taxon>
        <taxon>Rhodococcus</taxon>
    </lineage>
</organism>
<dbReference type="PANTHER" id="PTHR35174:SF3">
    <property type="entry name" value="BLL7171 PROTEIN"/>
    <property type="match status" value="1"/>
</dbReference>
<dbReference type="InterPro" id="IPR005545">
    <property type="entry name" value="YCII"/>
</dbReference>
<dbReference type="SUPFAM" id="SSF54909">
    <property type="entry name" value="Dimeric alpha+beta barrel"/>
    <property type="match status" value="1"/>
</dbReference>